<feature type="region of interest" description="Disordered" evidence="1">
    <location>
        <begin position="1"/>
        <end position="42"/>
    </location>
</feature>
<feature type="compositionally biased region" description="Basic and acidic residues" evidence="1">
    <location>
        <begin position="129"/>
        <end position="150"/>
    </location>
</feature>
<reference evidence="2" key="1">
    <citation type="submission" date="2021-06" db="EMBL/GenBank/DDBJ databases">
        <title>Comparative genomics, transcriptomics and evolutionary studies reveal genomic signatures of adaptation to plant cell wall in hemibiotrophic fungi.</title>
        <authorList>
            <consortium name="DOE Joint Genome Institute"/>
            <person name="Baroncelli R."/>
            <person name="Diaz J.F."/>
            <person name="Benocci T."/>
            <person name="Peng M."/>
            <person name="Battaglia E."/>
            <person name="Haridas S."/>
            <person name="Andreopoulos W."/>
            <person name="Labutti K."/>
            <person name="Pangilinan J."/>
            <person name="Floch G.L."/>
            <person name="Makela M.R."/>
            <person name="Henrissat B."/>
            <person name="Grigoriev I.V."/>
            <person name="Crouch J.A."/>
            <person name="De Vries R.P."/>
            <person name="Sukno S.A."/>
            <person name="Thon M.R."/>
        </authorList>
    </citation>
    <scope>NUCLEOTIDE SEQUENCE</scope>
    <source>
        <strain evidence="2">MAFF235873</strain>
    </source>
</reference>
<dbReference type="AlphaFoldDB" id="A0AAD9H4S1"/>
<evidence type="ECO:0000256" key="1">
    <source>
        <dbReference type="SAM" id="MobiDB-lite"/>
    </source>
</evidence>
<evidence type="ECO:0000313" key="2">
    <source>
        <dbReference type="EMBL" id="KAK2022471.1"/>
    </source>
</evidence>
<feature type="compositionally biased region" description="Low complexity" evidence="1">
    <location>
        <begin position="64"/>
        <end position="79"/>
    </location>
</feature>
<dbReference type="EMBL" id="MU843041">
    <property type="protein sequence ID" value="KAK2022471.1"/>
    <property type="molecule type" value="Genomic_DNA"/>
</dbReference>
<name>A0AAD9H4S1_9PEZI</name>
<dbReference type="Proteomes" id="UP001232148">
    <property type="component" value="Unassembled WGS sequence"/>
</dbReference>
<organism evidence="2 3">
    <name type="scientific">Colletotrichum zoysiae</name>
    <dbReference type="NCBI Taxonomy" id="1216348"/>
    <lineage>
        <taxon>Eukaryota</taxon>
        <taxon>Fungi</taxon>
        <taxon>Dikarya</taxon>
        <taxon>Ascomycota</taxon>
        <taxon>Pezizomycotina</taxon>
        <taxon>Sordariomycetes</taxon>
        <taxon>Hypocreomycetidae</taxon>
        <taxon>Glomerellales</taxon>
        <taxon>Glomerellaceae</taxon>
        <taxon>Colletotrichum</taxon>
        <taxon>Colletotrichum graminicola species complex</taxon>
    </lineage>
</organism>
<feature type="region of interest" description="Disordered" evidence="1">
    <location>
        <begin position="54"/>
        <end position="158"/>
    </location>
</feature>
<sequence length="303" mass="34009">MLKTPTHAEMTKKKKKKTPTSSELHVNSGPIAAHLSRKGGRAGAGNIYELSACINLRHPKTRTRTSSSTSESSQSSGSFAPPPPPQNSRRFVYPPLPNQKSVDVQYPRRPDQNEQRELHGAHPAPARPVEYRANKTPARQREADAKRQDSSPRVGWSGRGILRRNPVHVLDPSIPSPCRIAAMVDCHKNKIIKNSNTGTMTYEETKKRGRLQLKRRCFSLDFILLTFVCQACFPRRPFELYVYMPVNPLHFPRSEQEGLCHPGASAAHLALSSLLAVFFVLPKCYLSMLALVSSFQLQFVRVY</sequence>
<protein>
    <submittedName>
        <fullName evidence="2">Uncharacterized protein</fullName>
    </submittedName>
</protein>
<keyword evidence="3" id="KW-1185">Reference proteome</keyword>
<gene>
    <name evidence="2" type="ORF">LX32DRAFT_192486</name>
</gene>
<evidence type="ECO:0000313" key="3">
    <source>
        <dbReference type="Proteomes" id="UP001232148"/>
    </source>
</evidence>
<accession>A0AAD9H4S1</accession>
<proteinExistence type="predicted"/>
<comment type="caution">
    <text evidence="2">The sequence shown here is derived from an EMBL/GenBank/DDBJ whole genome shotgun (WGS) entry which is preliminary data.</text>
</comment>
<feature type="compositionally biased region" description="Basic and acidic residues" evidence="1">
    <location>
        <begin position="106"/>
        <end position="120"/>
    </location>
</feature>